<dbReference type="AlphaFoldDB" id="A0A8T5UP82"/>
<sequence>MNNFEDINEFRPSINTLNRVLNGTLDNRNDYVVAYDGNLPRLANYLIQHNIPFEFVTKGREIKIPIEMVHIEKTE</sequence>
<protein>
    <submittedName>
        <fullName evidence="1">Uncharacterized protein</fullName>
    </submittedName>
</protein>
<proteinExistence type="predicted"/>
<evidence type="ECO:0000313" key="1">
    <source>
        <dbReference type="EMBL" id="MBZ2165454.1"/>
    </source>
</evidence>
<dbReference type="Proteomes" id="UP000825933">
    <property type="component" value="Unassembled WGS sequence"/>
</dbReference>
<organism evidence="1 2">
    <name type="scientific">Methanobacterium spitsbergense</name>
    <dbReference type="NCBI Taxonomy" id="2874285"/>
    <lineage>
        <taxon>Archaea</taxon>
        <taxon>Methanobacteriati</taxon>
        <taxon>Methanobacteriota</taxon>
        <taxon>Methanomada group</taxon>
        <taxon>Methanobacteria</taxon>
        <taxon>Methanobacteriales</taxon>
        <taxon>Methanobacteriaceae</taxon>
        <taxon>Methanobacterium</taxon>
    </lineage>
</organism>
<accession>A0A8T5UP82</accession>
<reference evidence="2" key="1">
    <citation type="journal article" date="2022" name="Microbiol. Resour. Announc.">
        <title>Draft Genome Sequence of a Methanogenic Archaeon from West Spitsbergen Permafrost.</title>
        <authorList>
            <person name="Trubitsyn V."/>
            <person name="Rivkina E."/>
            <person name="Shcherbakova V."/>
        </authorList>
    </citation>
    <scope>NUCLEOTIDE SEQUENCE [LARGE SCALE GENOMIC DNA]</scope>
    <source>
        <strain evidence="2">VT</strain>
    </source>
</reference>
<dbReference type="EMBL" id="JAIOUQ010000005">
    <property type="protein sequence ID" value="MBZ2165454.1"/>
    <property type="molecule type" value="Genomic_DNA"/>
</dbReference>
<gene>
    <name evidence="1" type="ORF">K8N75_05300</name>
</gene>
<comment type="caution">
    <text evidence="1">The sequence shown here is derived from an EMBL/GenBank/DDBJ whole genome shotgun (WGS) entry which is preliminary data.</text>
</comment>
<keyword evidence="2" id="KW-1185">Reference proteome</keyword>
<name>A0A8T5UP82_9EURY</name>
<dbReference type="RefSeq" id="WP_223791082.1">
    <property type="nucleotide sequence ID" value="NZ_JAIOUQ010000005.1"/>
</dbReference>
<evidence type="ECO:0000313" key="2">
    <source>
        <dbReference type="Proteomes" id="UP000825933"/>
    </source>
</evidence>